<keyword evidence="2" id="KW-1185">Reference proteome</keyword>
<proteinExistence type="predicted"/>
<dbReference type="PANTHER" id="PTHR35076">
    <property type="entry name" value="TUBULIN EPSILON AND DELTA COMPLEX PROTEIN 1"/>
    <property type="match status" value="1"/>
</dbReference>
<comment type="caution">
    <text evidence="1">The sequence shown here is derived from an EMBL/GenBank/DDBJ whole genome shotgun (WGS) entry which is preliminary data.</text>
</comment>
<dbReference type="Proteomes" id="UP001190700">
    <property type="component" value="Unassembled WGS sequence"/>
</dbReference>
<gene>
    <name evidence="1" type="ORF">CYMTET_26667</name>
</gene>
<dbReference type="InterPro" id="IPR043535">
    <property type="entry name" value="TEDC1"/>
</dbReference>
<sequence>MKRVNIKSTIEYVVNLLRSLGVTNLTAETLRKGKFNDPGVASILWRALHDIIILSLAQFPENPGSRLVELWKRLEEEGHSEGCSVNVELVKHYLDTWGYVDPPFFKLTPGNDDSRTLLIALGWTISRCKVFECGLDHLHRKLPMAELLPPYPEVYWRVVLPSTLS</sequence>
<protein>
    <submittedName>
        <fullName evidence="1">Uncharacterized protein</fullName>
    </submittedName>
</protein>
<name>A0AAE0FRK8_9CHLO</name>
<reference evidence="1 2" key="1">
    <citation type="journal article" date="2015" name="Genome Biol. Evol.">
        <title>Comparative Genomics of a Bacterivorous Green Alga Reveals Evolutionary Causalities and Consequences of Phago-Mixotrophic Mode of Nutrition.</title>
        <authorList>
            <person name="Burns J.A."/>
            <person name="Paasch A."/>
            <person name="Narechania A."/>
            <person name="Kim E."/>
        </authorList>
    </citation>
    <scope>NUCLEOTIDE SEQUENCE [LARGE SCALE GENOMIC DNA]</scope>
    <source>
        <strain evidence="1 2">PLY_AMNH</strain>
    </source>
</reference>
<dbReference type="EMBL" id="LGRX02014450">
    <property type="protein sequence ID" value="KAK3264609.1"/>
    <property type="molecule type" value="Genomic_DNA"/>
</dbReference>
<dbReference type="PANTHER" id="PTHR35076:SF1">
    <property type="entry name" value="TUBULIN EPSILON AND DELTA COMPLEX PROTEIN 1"/>
    <property type="match status" value="1"/>
</dbReference>
<accession>A0AAE0FRK8</accession>
<organism evidence="1 2">
    <name type="scientific">Cymbomonas tetramitiformis</name>
    <dbReference type="NCBI Taxonomy" id="36881"/>
    <lineage>
        <taxon>Eukaryota</taxon>
        <taxon>Viridiplantae</taxon>
        <taxon>Chlorophyta</taxon>
        <taxon>Pyramimonadophyceae</taxon>
        <taxon>Pyramimonadales</taxon>
        <taxon>Pyramimonadaceae</taxon>
        <taxon>Cymbomonas</taxon>
    </lineage>
</organism>
<dbReference type="AlphaFoldDB" id="A0AAE0FRK8"/>
<evidence type="ECO:0000313" key="2">
    <source>
        <dbReference type="Proteomes" id="UP001190700"/>
    </source>
</evidence>
<evidence type="ECO:0000313" key="1">
    <source>
        <dbReference type="EMBL" id="KAK3264609.1"/>
    </source>
</evidence>